<name>A0A5C4X8D4_9HYPH</name>
<dbReference type="Proteomes" id="UP000311605">
    <property type="component" value="Unassembled WGS sequence"/>
</dbReference>
<keyword evidence="9" id="KW-1185">Reference proteome</keyword>
<dbReference type="PANTHER" id="PTHR41523:SF7">
    <property type="entry name" value="HISTIDINE KINASE"/>
    <property type="match status" value="1"/>
</dbReference>
<evidence type="ECO:0000256" key="4">
    <source>
        <dbReference type="ARBA" id="ARBA00022679"/>
    </source>
</evidence>
<sequence length="151" mass="15558">MVAALASAQDILTAADGSVADFVDVIASALAPHDGGLGRIIMGGPSRLLAASLALGLSFALHELATSAAKYRALSGDSGNVGIEWTVSPEVAFILEWIESGGPAVATPSGTGFRSKLIKKIVASYFQGAANLEFHAEGVRFRLEAKLSEMV</sequence>
<organism evidence="8 9">
    <name type="scientific">Aliirhizobium smilacinae</name>
    <dbReference type="NCBI Taxonomy" id="1395944"/>
    <lineage>
        <taxon>Bacteria</taxon>
        <taxon>Pseudomonadati</taxon>
        <taxon>Pseudomonadota</taxon>
        <taxon>Alphaproteobacteria</taxon>
        <taxon>Hyphomicrobiales</taxon>
        <taxon>Rhizobiaceae</taxon>
        <taxon>Aliirhizobium</taxon>
    </lineage>
</organism>
<dbReference type="OrthoDB" id="341208at2"/>
<evidence type="ECO:0000256" key="3">
    <source>
        <dbReference type="ARBA" id="ARBA00022553"/>
    </source>
</evidence>
<dbReference type="AlphaFoldDB" id="A0A5C4X8D4"/>
<evidence type="ECO:0000256" key="6">
    <source>
        <dbReference type="ARBA" id="ARBA00022777"/>
    </source>
</evidence>
<dbReference type="EMBL" id="VDMN01000014">
    <property type="protein sequence ID" value="TNM59598.1"/>
    <property type="molecule type" value="Genomic_DNA"/>
</dbReference>
<evidence type="ECO:0000256" key="5">
    <source>
        <dbReference type="ARBA" id="ARBA00022741"/>
    </source>
</evidence>
<accession>A0A5C4X8D4</accession>
<comment type="catalytic activity">
    <reaction evidence="1">
        <text>ATP + protein L-histidine = ADP + protein N-phospho-L-histidine.</text>
        <dbReference type="EC" id="2.7.13.3"/>
    </reaction>
</comment>
<dbReference type="PANTHER" id="PTHR41523">
    <property type="entry name" value="TWO-COMPONENT SYSTEM SENSOR PROTEIN"/>
    <property type="match status" value="1"/>
</dbReference>
<reference evidence="8 9" key="1">
    <citation type="submission" date="2019-06" db="EMBL/GenBank/DDBJ databases">
        <title>The draft genome of Rhizobium smilacinae PTYR-5.</title>
        <authorList>
            <person name="Liu L."/>
            <person name="Li L."/>
            <person name="Zhang X."/>
        </authorList>
    </citation>
    <scope>NUCLEOTIDE SEQUENCE [LARGE SCALE GENOMIC DNA]</scope>
    <source>
        <strain evidence="8 9">PTYR-5</strain>
    </source>
</reference>
<evidence type="ECO:0000313" key="9">
    <source>
        <dbReference type="Proteomes" id="UP000311605"/>
    </source>
</evidence>
<dbReference type="EC" id="2.7.13.3" evidence="2"/>
<proteinExistence type="predicted"/>
<dbReference type="GO" id="GO:0005524">
    <property type="term" value="F:ATP binding"/>
    <property type="evidence" value="ECO:0007669"/>
    <property type="project" value="UniProtKB-KW"/>
</dbReference>
<keyword evidence="4" id="KW-0808">Transferase</keyword>
<keyword evidence="5" id="KW-0547">Nucleotide-binding</keyword>
<dbReference type="GO" id="GO:0004673">
    <property type="term" value="F:protein histidine kinase activity"/>
    <property type="evidence" value="ECO:0007669"/>
    <property type="project" value="UniProtKB-EC"/>
</dbReference>
<keyword evidence="7" id="KW-0067">ATP-binding</keyword>
<evidence type="ECO:0000256" key="1">
    <source>
        <dbReference type="ARBA" id="ARBA00000085"/>
    </source>
</evidence>
<protein>
    <recommendedName>
        <fullName evidence="2">histidine kinase</fullName>
        <ecNumber evidence="2">2.7.13.3</ecNumber>
    </recommendedName>
</protein>
<keyword evidence="6" id="KW-0418">Kinase</keyword>
<comment type="caution">
    <text evidence="8">The sequence shown here is derived from an EMBL/GenBank/DDBJ whole genome shotgun (WGS) entry which is preliminary data.</text>
</comment>
<evidence type="ECO:0000313" key="8">
    <source>
        <dbReference type="EMBL" id="TNM59598.1"/>
    </source>
</evidence>
<keyword evidence="3" id="KW-0597">Phosphoprotein</keyword>
<evidence type="ECO:0000256" key="7">
    <source>
        <dbReference type="ARBA" id="ARBA00022840"/>
    </source>
</evidence>
<gene>
    <name evidence="8" type="ORF">FHP24_28190</name>
</gene>
<evidence type="ECO:0000256" key="2">
    <source>
        <dbReference type="ARBA" id="ARBA00012438"/>
    </source>
</evidence>